<keyword evidence="7" id="KW-1185">Reference proteome</keyword>
<dbReference type="InterPro" id="IPR010666">
    <property type="entry name" value="Znf_GRF"/>
</dbReference>
<evidence type="ECO:0000256" key="2">
    <source>
        <dbReference type="ARBA" id="ARBA00022771"/>
    </source>
</evidence>
<dbReference type="PANTHER" id="PTHR33248">
    <property type="entry name" value="ZINC ION-BINDING PROTEIN"/>
    <property type="match status" value="1"/>
</dbReference>
<evidence type="ECO:0000256" key="3">
    <source>
        <dbReference type="ARBA" id="ARBA00022833"/>
    </source>
</evidence>
<proteinExistence type="predicted"/>
<name>A0ABC8JCN0_ERUVS</name>
<evidence type="ECO:0000256" key="4">
    <source>
        <dbReference type="PROSITE-ProRule" id="PRU01343"/>
    </source>
</evidence>
<dbReference type="GO" id="GO:0008270">
    <property type="term" value="F:zinc ion binding"/>
    <property type="evidence" value="ECO:0007669"/>
    <property type="project" value="UniProtKB-KW"/>
</dbReference>
<reference evidence="6 7" key="1">
    <citation type="submission" date="2022-03" db="EMBL/GenBank/DDBJ databases">
        <authorList>
            <person name="Macdonald S."/>
            <person name="Ahmed S."/>
            <person name="Newling K."/>
        </authorList>
    </citation>
    <scope>NUCLEOTIDE SEQUENCE [LARGE SCALE GENOMIC DNA]</scope>
</reference>
<evidence type="ECO:0000313" key="7">
    <source>
        <dbReference type="Proteomes" id="UP001642260"/>
    </source>
</evidence>
<feature type="domain" description="GRF-type" evidence="5">
    <location>
        <begin position="22"/>
        <end position="65"/>
    </location>
</feature>
<evidence type="ECO:0000259" key="5">
    <source>
        <dbReference type="PROSITE" id="PS51999"/>
    </source>
</evidence>
<gene>
    <name evidence="6" type="ORF">ERUC_LOCUS9449</name>
</gene>
<sequence length="119" mass="13800">MKAEISCSRRKRDFLRGIPSHCWCGSPVSVFVSKTTRNPFRRFYRCEVAMMREGEAHLFKWFDEALVEEVSMVEARQTTVEEDLEAMITTEFSGTNGTREVRENTGCVAAISWLCCKFW</sequence>
<comment type="caution">
    <text evidence="6">The sequence shown here is derived from an EMBL/GenBank/DDBJ whole genome shotgun (WGS) entry which is preliminary data.</text>
</comment>
<accession>A0ABC8JCN0</accession>
<dbReference type="AlphaFoldDB" id="A0ABC8JCN0"/>
<keyword evidence="3" id="KW-0862">Zinc</keyword>
<protein>
    <recommendedName>
        <fullName evidence="5">GRF-type domain-containing protein</fullName>
    </recommendedName>
</protein>
<keyword evidence="1" id="KW-0479">Metal-binding</keyword>
<keyword evidence="2 4" id="KW-0863">Zinc-finger</keyword>
<evidence type="ECO:0000313" key="6">
    <source>
        <dbReference type="EMBL" id="CAH8321810.1"/>
    </source>
</evidence>
<dbReference type="PROSITE" id="PS51999">
    <property type="entry name" value="ZF_GRF"/>
    <property type="match status" value="1"/>
</dbReference>
<organism evidence="6 7">
    <name type="scientific">Eruca vesicaria subsp. sativa</name>
    <name type="common">Garden rocket</name>
    <name type="synonym">Eruca sativa</name>
    <dbReference type="NCBI Taxonomy" id="29727"/>
    <lineage>
        <taxon>Eukaryota</taxon>
        <taxon>Viridiplantae</taxon>
        <taxon>Streptophyta</taxon>
        <taxon>Embryophyta</taxon>
        <taxon>Tracheophyta</taxon>
        <taxon>Spermatophyta</taxon>
        <taxon>Magnoliopsida</taxon>
        <taxon>eudicotyledons</taxon>
        <taxon>Gunneridae</taxon>
        <taxon>Pentapetalae</taxon>
        <taxon>rosids</taxon>
        <taxon>malvids</taxon>
        <taxon>Brassicales</taxon>
        <taxon>Brassicaceae</taxon>
        <taxon>Brassiceae</taxon>
        <taxon>Eruca</taxon>
    </lineage>
</organism>
<evidence type="ECO:0000256" key="1">
    <source>
        <dbReference type="ARBA" id="ARBA00022723"/>
    </source>
</evidence>
<dbReference type="EMBL" id="CAKOAT010096488">
    <property type="protein sequence ID" value="CAH8321810.1"/>
    <property type="molecule type" value="Genomic_DNA"/>
</dbReference>
<dbReference type="Proteomes" id="UP001642260">
    <property type="component" value="Unassembled WGS sequence"/>
</dbReference>